<dbReference type="OrthoDB" id="8780630at2"/>
<feature type="transmembrane region" description="Helical" evidence="6">
    <location>
        <begin position="41"/>
        <end position="66"/>
    </location>
</feature>
<feature type="transmembrane region" description="Helical" evidence="6">
    <location>
        <begin position="464"/>
        <end position="483"/>
    </location>
</feature>
<dbReference type="InterPro" id="IPR002797">
    <property type="entry name" value="Polysacc_synth"/>
</dbReference>
<keyword evidence="2" id="KW-1003">Cell membrane</keyword>
<dbReference type="PANTHER" id="PTHR30250:SF26">
    <property type="entry name" value="PSMA PROTEIN"/>
    <property type="match status" value="1"/>
</dbReference>
<evidence type="ECO:0000256" key="1">
    <source>
        <dbReference type="ARBA" id="ARBA00004651"/>
    </source>
</evidence>
<evidence type="ECO:0000256" key="6">
    <source>
        <dbReference type="SAM" id="Phobius"/>
    </source>
</evidence>
<evidence type="ECO:0000256" key="5">
    <source>
        <dbReference type="ARBA" id="ARBA00023136"/>
    </source>
</evidence>
<feature type="transmembrane region" description="Helical" evidence="6">
    <location>
        <begin position="374"/>
        <end position="392"/>
    </location>
</feature>
<feature type="transmembrane region" description="Helical" evidence="6">
    <location>
        <begin position="226"/>
        <end position="247"/>
    </location>
</feature>
<evidence type="ECO:0000256" key="2">
    <source>
        <dbReference type="ARBA" id="ARBA00022475"/>
    </source>
</evidence>
<proteinExistence type="predicted"/>
<feature type="transmembrane region" description="Helical" evidence="6">
    <location>
        <begin position="128"/>
        <end position="148"/>
    </location>
</feature>
<comment type="subcellular location">
    <subcellularLocation>
        <location evidence="1">Cell membrane</location>
        <topology evidence="1">Multi-pass membrane protein</topology>
    </subcellularLocation>
</comment>
<feature type="transmembrane region" description="Helical" evidence="6">
    <location>
        <begin position="185"/>
        <end position="205"/>
    </location>
</feature>
<feature type="transmembrane region" description="Helical" evidence="6">
    <location>
        <begin position="398"/>
        <end position="421"/>
    </location>
</feature>
<sequence>MSGFKRLVKNSISNIINGFSNVILGIVISPFLVKILSISDFAIWSLVLQIGAFFSLLGFSGQLSVARYITLAKAEKNEPKVQQVINYGSYVSIASIFISLVVLFFIYSNFFVIFDAIKMHESSYAPNVFFIVALSFIIGLIASVYNGYFTGIERNDIPAMVNLISRVVLGVGVLIAANHSMIMMAMTYLVVNILSYVVIFYLYVSSRKLSRVERVGDVDNIQFKEFLSYCVGVLVFNLSTFLIINLNGVLIGRYAFKDYAYYALSLTLVTAVVGFLNAALTPVLQPIVKLAHNNNKDKLDGFVFLLTRVILTLSFTLLIANFLVGKFALNIWIGNDVASLTYPVFVYLLLTNLSRLAGAPLGLVYLARGKQNEIIYLPLLEGVLSVMLTYIFVNTYGIYASAIAMGISTIVIMLIYSFKLIGVAALEKNRIKYQILLAGGPISLLASVYFLAQIKVSISDSSSVLIFNTAMIVLAIISSVLVLKDIKRIKNILES</sequence>
<dbReference type="HOGENOM" id="CLU_550626_0_0_6"/>
<evidence type="ECO:0000256" key="4">
    <source>
        <dbReference type="ARBA" id="ARBA00022989"/>
    </source>
</evidence>
<feature type="transmembrane region" description="Helical" evidence="6">
    <location>
        <begin position="433"/>
        <end position="452"/>
    </location>
</feature>
<dbReference type="AlphaFoldDB" id="S3JS56"/>
<dbReference type="EMBL" id="ATDT01000024">
    <property type="protein sequence ID" value="EPF16014.1"/>
    <property type="molecule type" value="Genomic_DNA"/>
</dbReference>
<protein>
    <submittedName>
        <fullName evidence="7">Polysaccharide biosynthesis protein</fullName>
    </submittedName>
</protein>
<name>S3JS56_9ENTR</name>
<dbReference type="PANTHER" id="PTHR30250">
    <property type="entry name" value="PST FAMILY PREDICTED COLANIC ACID TRANSPORTER"/>
    <property type="match status" value="1"/>
</dbReference>
<evidence type="ECO:0000313" key="8">
    <source>
        <dbReference type="Proteomes" id="UP000014585"/>
    </source>
</evidence>
<dbReference type="GO" id="GO:0005886">
    <property type="term" value="C:plasma membrane"/>
    <property type="evidence" value="ECO:0007669"/>
    <property type="project" value="UniProtKB-SubCell"/>
</dbReference>
<evidence type="ECO:0000256" key="3">
    <source>
        <dbReference type="ARBA" id="ARBA00022692"/>
    </source>
</evidence>
<dbReference type="InterPro" id="IPR050833">
    <property type="entry name" value="Poly_Biosynth_Transport"/>
</dbReference>
<organism evidence="7 8">
    <name type="scientific">Cedecea davisae DSM 4568</name>
    <dbReference type="NCBI Taxonomy" id="566551"/>
    <lineage>
        <taxon>Bacteria</taxon>
        <taxon>Pseudomonadati</taxon>
        <taxon>Pseudomonadota</taxon>
        <taxon>Gammaproteobacteria</taxon>
        <taxon>Enterobacterales</taxon>
        <taxon>Enterobacteriaceae</taxon>
        <taxon>Cedecea</taxon>
    </lineage>
</organism>
<keyword evidence="4 6" id="KW-1133">Transmembrane helix</keyword>
<dbReference type="Pfam" id="PF01943">
    <property type="entry name" value="Polysacc_synt"/>
    <property type="match status" value="1"/>
</dbReference>
<feature type="transmembrane region" description="Helical" evidence="6">
    <location>
        <begin position="12"/>
        <end position="35"/>
    </location>
</feature>
<feature type="transmembrane region" description="Helical" evidence="6">
    <location>
        <begin position="259"/>
        <end position="280"/>
    </location>
</feature>
<feature type="transmembrane region" description="Helical" evidence="6">
    <location>
        <begin position="344"/>
        <end position="367"/>
    </location>
</feature>
<keyword evidence="3 6" id="KW-0812">Transmembrane</keyword>
<reference evidence="7 8" key="1">
    <citation type="submission" date="2013-04" db="EMBL/GenBank/DDBJ databases">
        <authorList>
            <person name="Weinstock G."/>
            <person name="Sodergren E."/>
            <person name="Lobos E.A."/>
            <person name="Fulton L."/>
            <person name="Fulton R."/>
            <person name="Courtney L."/>
            <person name="Fronick C."/>
            <person name="O'Laughlin M."/>
            <person name="Godfrey J."/>
            <person name="Wilson R.M."/>
            <person name="Miner T."/>
            <person name="Farmer C."/>
            <person name="Delehaunty K."/>
            <person name="Cordes M."/>
            <person name="Minx P."/>
            <person name="Tomlinson C."/>
            <person name="Chen J."/>
            <person name="Wollam A."/>
            <person name="Pepin K.H."/>
            <person name="Palsikar V.B."/>
            <person name="Zhang X."/>
            <person name="Suruliraj S."/>
            <person name="Perna N.T."/>
            <person name="Plunkett G."/>
            <person name="Warren W."/>
            <person name="Mitreva M."/>
            <person name="Mardis E.R."/>
            <person name="Wilson R.K."/>
        </authorList>
    </citation>
    <scope>NUCLEOTIDE SEQUENCE [LARGE SCALE GENOMIC DNA]</scope>
    <source>
        <strain evidence="7 8">DSM 4568</strain>
    </source>
</reference>
<dbReference type="PATRIC" id="fig|566551.4.peg.2672"/>
<comment type="caution">
    <text evidence="7">The sequence shown here is derived from an EMBL/GenBank/DDBJ whole genome shotgun (WGS) entry which is preliminary data.</text>
</comment>
<accession>S3JS56</accession>
<dbReference type="STRING" id="566551.HMPREF0201_02928"/>
<keyword evidence="5 6" id="KW-0472">Membrane</keyword>
<feature type="transmembrane region" description="Helical" evidence="6">
    <location>
        <begin position="87"/>
        <end position="108"/>
    </location>
</feature>
<gene>
    <name evidence="7" type="ORF">HMPREF0201_02928</name>
</gene>
<dbReference type="Proteomes" id="UP000014585">
    <property type="component" value="Unassembled WGS sequence"/>
</dbReference>
<evidence type="ECO:0000313" key="7">
    <source>
        <dbReference type="EMBL" id="EPF16014.1"/>
    </source>
</evidence>
<feature type="transmembrane region" description="Helical" evidence="6">
    <location>
        <begin position="301"/>
        <end position="324"/>
    </location>
</feature>
<dbReference type="RefSeq" id="WP_016537218.1">
    <property type="nucleotide sequence ID" value="NZ_KE161030.1"/>
</dbReference>
<feature type="transmembrane region" description="Helical" evidence="6">
    <location>
        <begin position="160"/>
        <end position="179"/>
    </location>
</feature>